<dbReference type="HOGENOM" id="CLU_099810_1_0_4"/>
<evidence type="ECO:0000313" key="2">
    <source>
        <dbReference type="EMBL" id="BAO82900.1"/>
    </source>
</evidence>
<dbReference type="Pfam" id="PF13392">
    <property type="entry name" value="HNH_3"/>
    <property type="match status" value="1"/>
</dbReference>
<dbReference type="InterPro" id="IPR044930">
    <property type="entry name" value="Homing_endonuclease_His-Me"/>
</dbReference>
<name>A0A060NNH4_9BURK</name>
<sequence>MGRHKGRQPRPLSERFWKKVEKRSPDECWPWIGSIDTRGYGNIGADGDKPLRRAHRVAYELCVAPIPEVLVVCHVCDNRACVNPQHLFVATQRENVLDMVRKGRRQWPSGELHRWAKLSTADVVAIRDDTRAPRLIRAQYGIGQTTLYQIKRRETWRCLP</sequence>
<feature type="domain" description="HNH nuclease" evidence="1">
    <location>
        <begin position="53"/>
        <end position="96"/>
    </location>
</feature>
<dbReference type="Proteomes" id="UP000066014">
    <property type="component" value="Chromosome"/>
</dbReference>
<dbReference type="InterPro" id="IPR003615">
    <property type="entry name" value="HNH_nuc"/>
</dbReference>
<dbReference type="InterPro" id="IPR044925">
    <property type="entry name" value="His-Me_finger_sf"/>
</dbReference>
<dbReference type="GO" id="GO:0004519">
    <property type="term" value="F:endonuclease activity"/>
    <property type="evidence" value="ECO:0007669"/>
    <property type="project" value="InterPro"/>
</dbReference>
<evidence type="ECO:0000259" key="1">
    <source>
        <dbReference type="Pfam" id="PF13392"/>
    </source>
</evidence>
<gene>
    <name evidence="2" type="ORF">SMCB_0672</name>
</gene>
<dbReference type="OrthoDB" id="441807at2"/>
<dbReference type="RefSeq" id="WP_045535043.1">
    <property type="nucleotide sequence ID" value="NZ_AP014569.1"/>
</dbReference>
<dbReference type="Gene3D" id="3.90.75.10">
    <property type="entry name" value="Homing Intron 3 (I-ppo) Encoded Endonuclease, Chain A"/>
    <property type="match status" value="1"/>
</dbReference>
<keyword evidence="3" id="KW-1185">Reference proteome</keyword>
<dbReference type="KEGG" id="cbab:SMCB_0672"/>
<protein>
    <submittedName>
        <fullName evidence="2">External origin protein</fullName>
    </submittedName>
</protein>
<evidence type="ECO:0000313" key="3">
    <source>
        <dbReference type="Proteomes" id="UP000066014"/>
    </source>
</evidence>
<organism evidence="2 3">
    <name type="scientific">Serpentinimonas maccroryi</name>
    <dbReference type="NCBI Taxonomy" id="1458426"/>
    <lineage>
        <taxon>Bacteria</taxon>
        <taxon>Pseudomonadati</taxon>
        <taxon>Pseudomonadota</taxon>
        <taxon>Betaproteobacteria</taxon>
        <taxon>Burkholderiales</taxon>
        <taxon>Comamonadaceae</taxon>
        <taxon>Serpentinimonas</taxon>
    </lineage>
</organism>
<dbReference type="SUPFAM" id="SSF54060">
    <property type="entry name" value="His-Me finger endonucleases"/>
    <property type="match status" value="1"/>
</dbReference>
<reference evidence="2 3" key="1">
    <citation type="journal article" date="2014" name="Nat. Commun.">
        <title>Physiological and genomic features of highly alkaliphilic hydrogen-utilizing Betaproteobacteria from a continental serpentinizing site.</title>
        <authorList>
            <person name="Suzuki S."/>
            <person name="Kuenen J.G."/>
            <person name="Schipper K."/>
            <person name="van der Velde S."/>
            <person name="Ishii S."/>
            <person name="Wu A."/>
            <person name="Sorokin D.Y."/>
            <person name="Tenney A."/>
            <person name="Meng X.Y."/>
            <person name="Morrill P.L."/>
            <person name="Kamagata Y."/>
            <person name="Muyzer G."/>
            <person name="Nealson K.H."/>
        </authorList>
    </citation>
    <scope>NUCLEOTIDE SEQUENCE [LARGE SCALE GENOMIC DNA]</scope>
    <source>
        <strain evidence="2 3">B1</strain>
    </source>
</reference>
<dbReference type="EMBL" id="AP014569">
    <property type="protein sequence ID" value="BAO82900.1"/>
    <property type="molecule type" value="Genomic_DNA"/>
</dbReference>
<dbReference type="STRING" id="1458426.SMCB_0672"/>
<proteinExistence type="predicted"/>
<accession>A0A060NNH4</accession>
<dbReference type="AlphaFoldDB" id="A0A060NNH4"/>